<feature type="domain" description="AB hydrolase-1" evidence="1">
    <location>
        <begin position="21"/>
        <end position="249"/>
    </location>
</feature>
<dbReference type="InterPro" id="IPR029058">
    <property type="entry name" value="AB_hydrolase_fold"/>
</dbReference>
<dbReference type="InterPro" id="IPR000639">
    <property type="entry name" value="Epox_hydrolase-like"/>
</dbReference>
<gene>
    <name evidence="2" type="ORF">PZA18_07195</name>
</gene>
<dbReference type="Gene3D" id="3.40.50.1820">
    <property type="entry name" value="alpha/beta hydrolase"/>
    <property type="match status" value="1"/>
</dbReference>
<dbReference type="Proteomes" id="UP001172778">
    <property type="component" value="Unassembled WGS sequence"/>
</dbReference>
<dbReference type="EMBL" id="JARRAF010000006">
    <property type="protein sequence ID" value="MDK2123832.1"/>
    <property type="molecule type" value="Genomic_DNA"/>
</dbReference>
<comment type="caution">
    <text evidence="2">The sequence shown here is derived from an EMBL/GenBank/DDBJ whole genome shotgun (WGS) entry which is preliminary data.</text>
</comment>
<evidence type="ECO:0000313" key="3">
    <source>
        <dbReference type="Proteomes" id="UP001172778"/>
    </source>
</evidence>
<accession>A0ABT7DUV1</accession>
<sequence length="261" mass="28596">MPICTIDGVELYYEAGPPGKPALLLLNGLTMTTAAWGLQTPVFSEHFRTLCMDFRGQGKSARPEASQYALSRQADDCAGLLDALQIESADVIGLSYGGMVAQHLAVRHPARVRRLVLADTLAWSDSVNRQIADSWQLAIEAGGRRLQFELSLPLVFGHRYLAANPAVIQLLREQAAMADWEPVRRLTLGVLDHDLRQQLASLACPTLIAVGAEDRFTPYHHAQLLSSLIPGARLEVIPDCGHASPLENPKAFNQIVLTFLR</sequence>
<dbReference type="SUPFAM" id="SSF53474">
    <property type="entry name" value="alpha/beta-Hydrolases"/>
    <property type="match status" value="1"/>
</dbReference>
<reference evidence="2" key="1">
    <citation type="submission" date="2023-03" db="EMBL/GenBank/DDBJ databases">
        <title>Chitinimonas shenzhenensis gen. nov., sp. nov., a novel member of family Burkholderiaceae isolated from activated sludge collected in Shen Zhen, China.</title>
        <authorList>
            <person name="Wang X."/>
        </authorList>
    </citation>
    <scope>NUCLEOTIDE SEQUENCE</scope>
    <source>
        <strain evidence="2">DQS-5</strain>
    </source>
</reference>
<dbReference type="GO" id="GO:0016787">
    <property type="term" value="F:hydrolase activity"/>
    <property type="evidence" value="ECO:0007669"/>
    <property type="project" value="UniProtKB-KW"/>
</dbReference>
<dbReference type="PRINTS" id="PR00412">
    <property type="entry name" value="EPOXHYDRLASE"/>
</dbReference>
<dbReference type="PRINTS" id="PR00111">
    <property type="entry name" value="ABHYDROLASE"/>
</dbReference>
<dbReference type="Pfam" id="PF00561">
    <property type="entry name" value="Abhydrolase_1"/>
    <property type="match status" value="1"/>
</dbReference>
<dbReference type="RefSeq" id="WP_284100135.1">
    <property type="nucleotide sequence ID" value="NZ_JARRAF010000006.1"/>
</dbReference>
<dbReference type="InterPro" id="IPR050266">
    <property type="entry name" value="AB_hydrolase_sf"/>
</dbReference>
<keyword evidence="3" id="KW-1185">Reference proteome</keyword>
<dbReference type="PANTHER" id="PTHR43798">
    <property type="entry name" value="MONOACYLGLYCEROL LIPASE"/>
    <property type="match status" value="1"/>
</dbReference>
<name>A0ABT7DUV1_9NEIS</name>
<protein>
    <submittedName>
        <fullName evidence="2">Alpha/beta fold hydrolase</fullName>
    </submittedName>
</protein>
<keyword evidence="2" id="KW-0378">Hydrolase</keyword>
<organism evidence="2 3">
    <name type="scientific">Parachitinimonas caeni</name>
    <dbReference type="NCBI Taxonomy" id="3031301"/>
    <lineage>
        <taxon>Bacteria</taxon>
        <taxon>Pseudomonadati</taxon>
        <taxon>Pseudomonadota</taxon>
        <taxon>Betaproteobacteria</taxon>
        <taxon>Neisseriales</taxon>
        <taxon>Chitinibacteraceae</taxon>
        <taxon>Parachitinimonas</taxon>
    </lineage>
</organism>
<evidence type="ECO:0000313" key="2">
    <source>
        <dbReference type="EMBL" id="MDK2123832.1"/>
    </source>
</evidence>
<proteinExistence type="predicted"/>
<dbReference type="PANTHER" id="PTHR43798:SF20">
    <property type="entry name" value="2-SUCCINYL-6-HYDROXY-2,4-CYCLOHEXADIENE-1-CARBOXYLATE SYNTHASE-RELATED"/>
    <property type="match status" value="1"/>
</dbReference>
<dbReference type="InterPro" id="IPR000073">
    <property type="entry name" value="AB_hydrolase_1"/>
</dbReference>
<evidence type="ECO:0000259" key="1">
    <source>
        <dbReference type="Pfam" id="PF00561"/>
    </source>
</evidence>